<dbReference type="SUPFAM" id="SSF52540">
    <property type="entry name" value="P-loop containing nucleoside triphosphate hydrolases"/>
    <property type="match status" value="2"/>
</dbReference>
<dbReference type="InterPro" id="IPR027417">
    <property type="entry name" value="P-loop_NTPase"/>
</dbReference>
<keyword evidence="6 10" id="KW-0067">ATP-binding</keyword>
<dbReference type="EMBL" id="NMVJ01000006">
    <property type="protein sequence ID" value="OYN91386.1"/>
    <property type="molecule type" value="Genomic_DNA"/>
</dbReference>
<evidence type="ECO:0000256" key="7">
    <source>
        <dbReference type="ARBA" id="ARBA00023136"/>
    </source>
</evidence>
<dbReference type="InterPro" id="IPR013563">
    <property type="entry name" value="Oligopep_ABC_C"/>
</dbReference>
<dbReference type="PROSITE" id="PS00211">
    <property type="entry name" value="ABC_TRANSPORTER_1"/>
    <property type="match status" value="1"/>
</dbReference>
<dbReference type="RefSeq" id="WP_094454029.1">
    <property type="nucleotide sequence ID" value="NZ_NMVJ01000006.1"/>
</dbReference>
<evidence type="ECO:0000256" key="5">
    <source>
        <dbReference type="ARBA" id="ARBA00022741"/>
    </source>
</evidence>
<evidence type="ECO:0000256" key="3">
    <source>
        <dbReference type="ARBA" id="ARBA00022448"/>
    </source>
</evidence>
<dbReference type="FunFam" id="3.40.50.300:FF:000016">
    <property type="entry name" value="Oligopeptide ABC transporter ATP-binding component"/>
    <property type="match status" value="1"/>
</dbReference>
<dbReference type="InterPro" id="IPR003439">
    <property type="entry name" value="ABC_transporter-like_ATP-bd"/>
</dbReference>
<evidence type="ECO:0000256" key="6">
    <source>
        <dbReference type="ARBA" id="ARBA00022840"/>
    </source>
</evidence>
<dbReference type="GO" id="GO:0016887">
    <property type="term" value="F:ATP hydrolysis activity"/>
    <property type="evidence" value="ECO:0007669"/>
    <property type="project" value="InterPro"/>
</dbReference>
<evidence type="ECO:0000256" key="8">
    <source>
        <dbReference type="SAM" id="MobiDB-lite"/>
    </source>
</evidence>
<accession>A0A255EIP4</accession>
<dbReference type="InterPro" id="IPR003593">
    <property type="entry name" value="AAA+_ATPase"/>
</dbReference>
<keyword evidence="3" id="KW-0813">Transport</keyword>
<keyword evidence="4" id="KW-1003">Cell membrane</keyword>
<dbReference type="Pfam" id="PF08352">
    <property type="entry name" value="oligo_HPY"/>
    <property type="match status" value="2"/>
</dbReference>
<keyword evidence="7" id="KW-0472">Membrane</keyword>
<dbReference type="InterPro" id="IPR050388">
    <property type="entry name" value="ABC_Ni/Peptide_Import"/>
</dbReference>
<dbReference type="GO" id="GO:0005524">
    <property type="term" value="F:ATP binding"/>
    <property type="evidence" value="ECO:0007669"/>
    <property type="project" value="UniProtKB-KW"/>
</dbReference>
<dbReference type="InterPro" id="IPR017871">
    <property type="entry name" value="ABC_transporter-like_CS"/>
</dbReference>
<dbReference type="SMART" id="SM00382">
    <property type="entry name" value="AAA"/>
    <property type="match status" value="2"/>
</dbReference>
<evidence type="ECO:0000259" key="9">
    <source>
        <dbReference type="PROSITE" id="PS50893"/>
    </source>
</evidence>
<comment type="caution">
    <text evidence="10">The sequence shown here is derived from an EMBL/GenBank/DDBJ whole genome shotgun (WGS) entry which is preliminary data.</text>
</comment>
<name>A0A255EIP4_9ACTN</name>
<feature type="domain" description="ABC transporter" evidence="9">
    <location>
        <begin position="25"/>
        <end position="274"/>
    </location>
</feature>
<gene>
    <name evidence="10" type="ORF">CGZ91_08145</name>
</gene>
<dbReference type="GO" id="GO:0005886">
    <property type="term" value="C:plasma membrane"/>
    <property type="evidence" value="ECO:0007669"/>
    <property type="project" value="UniProtKB-SubCell"/>
</dbReference>
<proteinExistence type="inferred from homology"/>
<dbReference type="CDD" id="cd03257">
    <property type="entry name" value="ABC_NikE_OppD_transporters"/>
    <property type="match status" value="2"/>
</dbReference>
<evidence type="ECO:0000256" key="4">
    <source>
        <dbReference type="ARBA" id="ARBA00022475"/>
    </source>
</evidence>
<reference evidence="10 11" key="1">
    <citation type="submission" date="2017-07" db="EMBL/GenBank/DDBJ databases">
        <title>Draft whole genome sequences of clinical Proprionibacteriaceae strains.</title>
        <authorList>
            <person name="Bernier A.-M."/>
            <person name="Bernard K."/>
            <person name="Domingo M.-C."/>
        </authorList>
    </citation>
    <scope>NUCLEOTIDE SEQUENCE [LARGE SCALE GENOMIC DNA]</scope>
    <source>
        <strain evidence="10 11">NML 150081</strain>
    </source>
</reference>
<feature type="region of interest" description="Disordered" evidence="8">
    <location>
        <begin position="1"/>
        <end position="20"/>
    </location>
</feature>
<dbReference type="GO" id="GO:0015833">
    <property type="term" value="P:peptide transport"/>
    <property type="evidence" value="ECO:0007669"/>
    <property type="project" value="InterPro"/>
</dbReference>
<keyword evidence="11" id="KW-1185">Reference proteome</keyword>
<keyword evidence="5" id="KW-0547">Nucleotide-binding</keyword>
<evidence type="ECO:0000313" key="10">
    <source>
        <dbReference type="EMBL" id="OYN91386.1"/>
    </source>
</evidence>
<evidence type="ECO:0000313" key="11">
    <source>
        <dbReference type="Proteomes" id="UP000216300"/>
    </source>
</evidence>
<dbReference type="AlphaFoldDB" id="A0A255EIP4"/>
<protein>
    <submittedName>
        <fullName evidence="10">Glutathione ABC transporter ATP-binding protein</fullName>
    </submittedName>
</protein>
<organism evidence="10 11">
    <name type="scientific">Parenemella sanctibonifatiensis</name>
    <dbReference type="NCBI Taxonomy" id="2016505"/>
    <lineage>
        <taxon>Bacteria</taxon>
        <taxon>Bacillati</taxon>
        <taxon>Actinomycetota</taxon>
        <taxon>Actinomycetes</taxon>
        <taxon>Propionibacteriales</taxon>
        <taxon>Propionibacteriaceae</taxon>
        <taxon>Parenemella</taxon>
    </lineage>
</organism>
<dbReference type="PANTHER" id="PTHR43297:SF2">
    <property type="entry name" value="DIPEPTIDE TRANSPORT ATP-BINDING PROTEIN DPPD"/>
    <property type="match status" value="1"/>
</dbReference>
<sequence>MSNENAAHNHGETSHDSSSQPLLAIRGLTLDIRTPKGDSRILEDISLEVRPGEILGVVGESGSGKSMTALSVMRILPTTATITSGTIEFDGVDLASLSSGKMRKIRGRRMAMVFQDHMTTLDPVASIGAQIEEAYRIHHPRASRAEARARMVETLTQVGVLDAAERAKEYPHQWSGGMRQRAVIAMALVNDPDLIIADEPTTALDVTIQAEILTLLRKLRDDRGLSILLITHDMGVIADMADRIVVMKDGEIVETAKVHALFEDPKHAYTRKLLDAVPRPLHDEAVESAPPLDEPNALEVQSLIVEYGRGPFRSGFRAVNHVSFTVPAGKVVGLVGESGSGKSTIGKAVVGLAPITSGVIRVGGRELRMLRGRAARAARATYGMVFQDPASSLNPRMSIAECIAEPLIAHRGQLGAKARRARVRELMEHVELPTAWTARFPHELSGGQRQRVGIARALALEPDLLIADEPTSALDVSVQAAVLELFQDLQQRLGFSCLFISHDLAVVELLSESVVVLQRGQIVEQGDARSVLNDPQTDYARRLVDAAPLPDPTLQRARHTSTITTV</sequence>
<evidence type="ECO:0000256" key="1">
    <source>
        <dbReference type="ARBA" id="ARBA00004202"/>
    </source>
</evidence>
<dbReference type="NCBIfam" id="NF007739">
    <property type="entry name" value="PRK10419.1"/>
    <property type="match status" value="2"/>
</dbReference>
<comment type="subcellular location">
    <subcellularLocation>
        <location evidence="1">Cell membrane</location>
        <topology evidence="1">Peripheral membrane protein</topology>
    </subcellularLocation>
</comment>
<dbReference type="PANTHER" id="PTHR43297">
    <property type="entry name" value="OLIGOPEPTIDE TRANSPORT ATP-BINDING PROTEIN APPD"/>
    <property type="match status" value="1"/>
</dbReference>
<evidence type="ECO:0000256" key="2">
    <source>
        <dbReference type="ARBA" id="ARBA00005417"/>
    </source>
</evidence>
<dbReference type="Pfam" id="PF00005">
    <property type="entry name" value="ABC_tran"/>
    <property type="match status" value="2"/>
</dbReference>
<comment type="similarity">
    <text evidence="2">Belongs to the ABC transporter superfamily.</text>
</comment>
<dbReference type="OrthoDB" id="5357528at2"/>
<dbReference type="PROSITE" id="PS50893">
    <property type="entry name" value="ABC_TRANSPORTER_2"/>
    <property type="match status" value="2"/>
</dbReference>
<dbReference type="NCBIfam" id="NF008453">
    <property type="entry name" value="PRK11308.1"/>
    <property type="match status" value="2"/>
</dbReference>
<feature type="domain" description="ABC transporter" evidence="9">
    <location>
        <begin position="298"/>
        <end position="544"/>
    </location>
</feature>
<dbReference type="Proteomes" id="UP000216300">
    <property type="component" value="Unassembled WGS sequence"/>
</dbReference>
<dbReference type="Gene3D" id="3.40.50.300">
    <property type="entry name" value="P-loop containing nucleotide triphosphate hydrolases"/>
    <property type="match status" value="2"/>
</dbReference>